<comment type="similarity">
    <text evidence="1">Belongs to the short-chain dehydrogenases/reductases (SDR) family.</text>
</comment>
<dbReference type="GO" id="GO:0016616">
    <property type="term" value="F:oxidoreductase activity, acting on the CH-OH group of donors, NAD or NADP as acceptor"/>
    <property type="evidence" value="ECO:0007669"/>
    <property type="project" value="TreeGrafter"/>
</dbReference>
<proteinExistence type="inferred from homology"/>
<dbReference type="FunFam" id="3.40.50.720:FF:000084">
    <property type="entry name" value="Short-chain dehydrogenase reductase"/>
    <property type="match status" value="1"/>
</dbReference>
<dbReference type="SUPFAM" id="SSF51735">
    <property type="entry name" value="NAD(P)-binding Rossmann-fold domains"/>
    <property type="match status" value="1"/>
</dbReference>
<dbReference type="OrthoDB" id="498125at2759"/>
<evidence type="ECO:0000313" key="4">
    <source>
        <dbReference type="Proteomes" id="UP000636479"/>
    </source>
</evidence>
<dbReference type="Gene3D" id="3.40.50.720">
    <property type="entry name" value="NAD(P)-binding Rossmann-like Domain"/>
    <property type="match status" value="1"/>
</dbReference>
<reference evidence="3" key="1">
    <citation type="submission" date="2020-05" db="EMBL/GenBank/DDBJ databases">
        <title>Mycena genomes resolve the evolution of fungal bioluminescence.</title>
        <authorList>
            <person name="Tsai I.J."/>
        </authorList>
    </citation>
    <scope>NUCLEOTIDE SEQUENCE</scope>
    <source>
        <strain evidence="3">171206Taipei</strain>
    </source>
</reference>
<dbReference type="Proteomes" id="UP000636479">
    <property type="component" value="Unassembled WGS sequence"/>
</dbReference>
<organism evidence="3 4">
    <name type="scientific">Mycena indigotica</name>
    <dbReference type="NCBI Taxonomy" id="2126181"/>
    <lineage>
        <taxon>Eukaryota</taxon>
        <taxon>Fungi</taxon>
        <taxon>Dikarya</taxon>
        <taxon>Basidiomycota</taxon>
        <taxon>Agaricomycotina</taxon>
        <taxon>Agaricomycetes</taxon>
        <taxon>Agaricomycetidae</taxon>
        <taxon>Agaricales</taxon>
        <taxon>Marasmiineae</taxon>
        <taxon>Mycenaceae</taxon>
        <taxon>Mycena</taxon>
    </lineage>
</organism>
<evidence type="ECO:0000313" key="3">
    <source>
        <dbReference type="EMBL" id="KAF7303874.1"/>
    </source>
</evidence>
<dbReference type="PRINTS" id="PR00081">
    <property type="entry name" value="GDHRDH"/>
</dbReference>
<evidence type="ECO:0000256" key="1">
    <source>
        <dbReference type="ARBA" id="ARBA00006484"/>
    </source>
</evidence>
<accession>A0A8H6SR47</accession>
<name>A0A8H6SR47_9AGAR</name>
<protein>
    <submittedName>
        <fullName evidence="3">NAD-binding protein</fullName>
    </submittedName>
</protein>
<keyword evidence="2" id="KW-0521">NADP</keyword>
<dbReference type="RefSeq" id="XP_037220846.1">
    <property type="nucleotide sequence ID" value="XM_037362925.1"/>
</dbReference>
<sequence>MSNSKGIALVTGAARGLGYSIALRLAQDGFDLGLNDLAPNREALESLKKEIGLLGRSASTHIADVSQEDQVVAMIAQVIEQHGGLDVMVANAGVAGAPGVPFIEIPVEEWDRVMNINTRSTFLCYKHAAAQMVKQGRGGSIIGASSVAGKQGMPFNGPYSASKFAIRGLTQAVASEYGSHGIRVNAYAPGLIDTPMLNAAAVNGDVAQLKAQILQQQPIQRTGAPNDVASVVSFLASKESTFITGQSISVNGGLFYD</sequence>
<dbReference type="PROSITE" id="PS00061">
    <property type="entry name" value="ADH_SHORT"/>
    <property type="match status" value="1"/>
</dbReference>
<dbReference type="Pfam" id="PF13561">
    <property type="entry name" value="adh_short_C2"/>
    <property type="match status" value="1"/>
</dbReference>
<dbReference type="InterPro" id="IPR020904">
    <property type="entry name" value="Sc_DH/Rdtase_CS"/>
</dbReference>
<keyword evidence="4" id="KW-1185">Reference proteome</keyword>
<gene>
    <name evidence="3" type="ORF">MIND_00617500</name>
</gene>
<comment type="caution">
    <text evidence="3">The sequence shown here is derived from an EMBL/GenBank/DDBJ whole genome shotgun (WGS) entry which is preliminary data.</text>
</comment>
<dbReference type="PRINTS" id="PR00080">
    <property type="entry name" value="SDRFAMILY"/>
</dbReference>
<dbReference type="InterPro" id="IPR036291">
    <property type="entry name" value="NAD(P)-bd_dom_sf"/>
</dbReference>
<evidence type="ECO:0000256" key="2">
    <source>
        <dbReference type="ARBA" id="ARBA00022857"/>
    </source>
</evidence>
<dbReference type="EMBL" id="JACAZF010000005">
    <property type="protein sequence ID" value="KAF7303874.1"/>
    <property type="molecule type" value="Genomic_DNA"/>
</dbReference>
<dbReference type="PANTHER" id="PTHR42760">
    <property type="entry name" value="SHORT-CHAIN DEHYDROGENASES/REDUCTASES FAMILY MEMBER"/>
    <property type="match status" value="1"/>
</dbReference>
<dbReference type="GeneID" id="59345441"/>
<dbReference type="PANTHER" id="PTHR42760:SF121">
    <property type="entry name" value="3-OXOACYL-(ACYL-CARRIER-PROTEIN) REDUCTASE"/>
    <property type="match status" value="1"/>
</dbReference>
<dbReference type="AlphaFoldDB" id="A0A8H6SR47"/>
<dbReference type="GO" id="GO:0048038">
    <property type="term" value="F:quinone binding"/>
    <property type="evidence" value="ECO:0007669"/>
    <property type="project" value="TreeGrafter"/>
</dbReference>
<dbReference type="GO" id="GO:0006633">
    <property type="term" value="P:fatty acid biosynthetic process"/>
    <property type="evidence" value="ECO:0007669"/>
    <property type="project" value="TreeGrafter"/>
</dbReference>
<dbReference type="InterPro" id="IPR002347">
    <property type="entry name" value="SDR_fam"/>
</dbReference>